<dbReference type="PANTHER" id="PTHR42718">
    <property type="entry name" value="MAJOR FACILITATOR SUPERFAMILY MULTIDRUG TRANSPORTER MFSC"/>
    <property type="match status" value="1"/>
</dbReference>
<dbReference type="InterPro" id="IPR011701">
    <property type="entry name" value="MFS"/>
</dbReference>
<evidence type="ECO:0000313" key="7">
    <source>
        <dbReference type="Proteomes" id="UP001216150"/>
    </source>
</evidence>
<keyword evidence="2 5" id="KW-0812">Transmembrane</keyword>
<dbReference type="Gene3D" id="1.20.1250.20">
    <property type="entry name" value="MFS general substrate transporter like domains"/>
    <property type="match status" value="1"/>
</dbReference>
<comment type="subcellular location">
    <subcellularLocation>
        <location evidence="1">Membrane</location>
        <topology evidence="1">Multi-pass membrane protein</topology>
    </subcellularLocation>
</comment>
<evidence type="ECO:0000256" key="3">
    <source>
        <dbReference type="ARBA" id="ARBA00022989"/>
    </source>
</evidence>
<evidence type="ECO:0000313" key="6">
    <source>
        <dbReference type="EMBL" id="KAJ5599761.1"/>
    </source>
</evidence>
<keyword evidence="4 5" id="KW-0472">Membrane</keyword>
<dbReference type="InterPro" id="IPR036259">
    <property type="entry name" value="MFS_trans_sf"/>
</dbReference>
<evidence type="ECO:0000256" key="5">
    <source>
        <dbReference type="SAM" id="Phobius"/>
    </source>
</evidence>
<keyword evidence="7" id="KW-1185">Reference proteome</keyword>
<dbReference type="PANTHER" id="PTHR42718:SF41">
    <property type="entry name" value="MFS TRANSPORTER OF UNKOWN SPECIFICITY (AFU_ORTHOLOGUE AFUA_5G09940)-RELATED"/>
    <property type="match status" value="1"/>
</dbReference>
<dbReference type="EMBL" id="JAQJAC010000001">
    <property type="protein sequence ID" value="KAJ5599761.1"/>
    <property type="molecule type" value="Genomic_DNA"/>
</dbReference>
<evidence type="ECO:0000256" key="1">
    <source>
        <dbReference type="ARBA" id="ARBA00004141"/>
    </source>
</evidence>
<accession>A0AAD6H243</accession>
<protein>
    <submittedName>
        <fullName evidence="6">Drug resistance protein</fullName>
    </submittedName>
</protein>
<comment type="caution">
    <text evidence="6">The sequence shown here is derived from an EMBL/GenBank/DDBJ whole genome shotgun (WGS) entry which is preliminary data.</text>
</comment>
<feature type="transmembrane region" description="Helical" evidence="5">
    <location>
        <begin position="303"/>
        <end position="322"/>
    </location>
</feature>
<feature type="transmembrane region" description="Helical" evidence="5">
    <location>
        <begin position="164"/>
        <end position="187"/>
    </location>
</feature>
<name>A0AAD6H243_9EURO</name>
<feature type="transmembrane region" description="Helical" evidence="5">
    <location>
        <begin position="328"/>
        <end position="353"/>
    </location>
</feature>
<feature type="transmembrane region" description="Helical" evidence="5">
    <location>
        <begin position="123"/>
        <end position="152"/>
    </location>
</feature>
<dbReference type="SUPFAM" id="SSF103473">
    <property type="entry name" value="MFS general substrate transporter"/>
    <property type="match status" value="1"/>
</dbReference>
<gene>
    <name evidence="6" type="ORF">N7450_000828</name>
</gene>
<dbReference type="GO" id="GO:0016020">
    <property type="term" value="C:membrane"/>
    <property type="evidence" value="ECO:0007669"/>
    <property type="project" value="UniProtKB-SubCell"/>
</dbReference>
<dbReference type="AlphaFoldDB" id="A0AAD6H243"/>
<feature type="transmembrane region" description="Helical" evidence="5">
    <location>
        <begin position="96"/>
        <end position="117"/>
    </location>
</feature>
<dbReference type="Gene3D" id="1.20.1720.10">
    <property type="entry name" value="Multidrug resistance protein D"/>
    <property type="match status" value="1"/>
</dbReference>
<feature type="transmembrane region" description="Helical" evidence="5">
    <location>
        <begin position="65"/>
        <end position="84"/>
    </location>
</feature>
<proteinExistence type="predicted"/>
<sequence length="397" mass="42724">MGVEGNQLKPVQSTQSISATFSPLRETLFITLVCMAQFMTQTNVGVCLPNLDILKENFGITDSGILSWFLAGYSLTVGTFIIIFGRCGDLFGYRRMFFTGFIWLAIWSLVAGVRVYLNHILFIIARVLQGIAMIFALFGAVAPNSALLGAIFGALFSQIAWSPWTFWTQAIVSVVCAILGSIVVHSIHHDNPDEINSFIDLLKALDATGTACGIAGSFSSISPGIKHPLRDGAPLGMFHLSWVALPVVGAPLVPGSGITGALKWSSPRGAPLIASAEFIPVSPVGIAACFIAGILIARMRPGWIMMMLMTVFTLGNILTAIAPVDQTYWALTFVTLLVIPWGMDLSFPAATLMLSDSVERKHQGIAASLMTTVVNYSISLSLGFVRGNACQQWRDNT</sequence>
<reference evidence="6 7" key="1">
    <citation type="journal article" date="2023" name="IMA Fungus">
        <title>Comparative genomic study of the Penicillium genus elucidates a diverse pangenome and 15 lateral gene transfer events.</title>
        <authorList>
            <person name="Petersen C."/>
            <person name="Sorensen T."/>
            <person name="Nielsen M.R."/>
            <person name="Sondergaard T.E."/>
            <person name="Sorensen J.L."/>
            <person name="Fitzpatrick D.A."/>
            <person name="Frisvad J.C."/>
            <person name="Nielsen K.L."/>
        </authorList>
    </citation>
    <scope>NUCLEOTIDE SEQUENCE [LARGE SCALE GENOMIC DNA]</scope>
    <source>
        <strain evidence="6 7">IBT 29057</strain>
    </source>
</reference>
<dbReference type="Pfam" id="PF07690">
    <property type="entry name" value="MFS_1"/>
    <property type="match status" value="1"/>
</dbReference>
<feature type="transmembrane region" description="Helical" evidence="5">
    <location>
        <begin position="365"/>
        <end position="385"/>
    </location>
</feature>
<feature type="transmembrane region" description="Helical" evidence="5">
    <location>
        <begin position="278"/>
        <end position="296"/>
    </location>
</feature>
<keyword evidence="3 5" id="KW-1133">Transmembrane helix</keyword>
<dbReference type="GO" id="GO:0022857">
    <property type="term" value="F:transmembrane transporter activity"/>
    <property type="evidence" value="ECO:0007669"/>
    <property type="project" value="InterPro"/>
</dbReference>
<evidence type="ECO:0000256" key="4">
    <source>
        <dbReference type="ARBA" id="ARBA00023136"/>
    </source>
</evidence>
<evidence type="ECO:0000256" key="2">
    <source>
        <dbReference type="ARBA" id="ARBA00022692"/>
    </source>
</evidence>
<dbReference type="Proteomes" id="UP001216150">
    <property type="component" value="Unassembled WGS sequence"/>
</dbReference>
<organism evidence="6 7">
    <name type="scientific">Penicillium hetheringtonii</name>
    <dbReference type="NCBI Taxonomy" id="911720"/>
    <lineage>
        <taxon>Eukaryota</taxon>
        <taxon>Fungi</taxon>
        <taxon>Dikarya</taxon>
        <taxon>Ascomycota</taxon>
        <taxon>Pezizomycotina</taxon>
        <taxon>Eurotiomycetes</taxon>
        <taxon>Eurotiomycetidae</taxon>
        <taxon>Eurotiales</taxon>
        <taxon>Aspergillaceae</taxon>
        <taxon>Penicillium</taxon>
    </lineage>
</organism>